<comment type="function">
    <text evidence="6">Converts adenosine-3',5'-bisphosphate (PAP) to AMP.</text>
</comment>
<evidence type="ECO:0000256" key="7">
    <source>
        <dbReference type="PIRSR" id="PIRSR600760-2"/>
    </source>
</evidence>
<feature type="binding site" evidence="6">
    <location>
        <position position="106"/>
    </location>
    <ligand>
        <name>Mg(2+)</name>
        <dbReference type="ChEBI" id="CHEBI:18420"/>
        <label>2</label>
    </ligand>
</feature>
<dbReference type="PROSITE" id="PS00630">
    <property type="entry name" value="IMP_2"/>
    <property type="match status" value="1"/>
</dbReference>
<dbReference type="SUPFAM" id="SSF56655">
    <property type="entry name" value="Carbohydrate phosphatase"/>
    <property type="match status" value="1"/>
</dbReference>
<keyword evidence="3 6" id="KW-0997">Cell inner membrane</keyword>
<feature type="binding site" evidence="6">
    <location>
        <position position="109"/>
    </location>
    <ligand>
        <name>Mg(2+)</name>
        <dbReference type="ChEBI" id="CHEBI:18420"/>
        <label>2</label>
    </ligand>
</feature>
<dbReference type="InterPro" id="IPR050725">
    <property type="entry name" value="CysQ/Inositol_MonoPase"/>
</dbReference>
<dbReference type="Pfam" id="PF00459">
    <property type="entry name" value="Inositol_P"/>
    <property type="match status" value="1"/>
</dbReference>
<dbReference type="OrthoDB" id="9785695at2"/>
<dbReference type="eggNOG" id="COG1218">
    <property type="taxonomic scope" value="Bacteria"/>
</dbReference>
<keyword evidence="6 7" id="KW-0460">Magnesium</keyword>
<feature type="binding site" evidence="7">
    <location>
        <position position="240"/>
    </location>
    <ligand>
        <name>Mg(2+)</name>
        <dbReference type="ChEBI" id="CHEBI:18420"/>
        <label>1</label>
        <note>catalytic</note>
    </ligand>
</feature>
<feature type="binding site" evidence="7">
    <location>
        <position position="87"/>
    </location>
    <ligand>
        <name>Mg(2+)</name>
        <dbReference type="ChEBI" id="CHEBI:18420"/>
        <label>1</label>
        <note>catalytic</note>
    </ligand>
</feature>
<feature type="binding site" evidence="6">
    <location>
        <position position="240"/>
    </location>
    <ligand>
        <name>Mg(2+)</name>
        <dbReference type="ChEBI" id="CHEBI:18420"/>
        <label>2</label>
    </ligand>
</feature>
<dbReference type="STRING" id="582899.Hden_0869"/>
<dbReference type="EC" id="3.1.3.7" evidence="6"/>
<dbReference type="KEGG" id="hdn:Hden_0869"/>
<feature type="binding site" evidence="6">
    <location>
        <begin position="108"/>
        <end position="111"/>
    </location>
    <ligand>
        <name>substrate</name>
    </ligand>
</feature>
<dbReference type="Proteomes" id="UP000002033">
    <property type="component" value="Chromosome"/>
</dbReference>
<sequence length="299" mass="32080">MRRGQNSIGVSLQANPEIDFTNPDALIAALLPAVRDAGRVEMAHFQKGVAIEQKADRSPVTVADREAEAVLLTALSRIAPGVQLVAEEDIAAGATHGYARRFFLIDALDGTRLFIRGKPEFSINVAYVEDGRAAFGLIFLPPSERLFVTRSDGSAYEARLSLAGDEAFSALNWKKLETRAPDRNALVAFNSRSTGGASAHLLAELNVHEARPLGSAMKFCLIAAGEGDLYARFGETCEWDTAAGQAILEAAGGSVTTLDGKPLTYGHFARGFRNPHFVAWGRQPLWRSGDEASPNARGA</sequence>
<feature type="binding site" evidence="6">
    <location>
        <position position="87"/>
    </location>
    <ligand>
        <name>Mg(2+)</name>
        <dbReference type="ChEBI" id="CHEBI:18420"/>
        <label>1</label>
    </ligand>
</feature>
<feature type="binding site" evidence="7">
    <location>
        <position position="108"/>
    </location>
    <ligand>
        <name>Mg(2+)</name>
        <dbReference type="ChEBI" id="CHEBI:18420"/>
        <label>1</label>
        <note>catalytic</note>
    </ligand>
</feature>
<feature type="binding site" evidence="6">
    <location>
        <position position="87"/>
    </location>
    <ligand>
        <name>substrate</name>
    </ligand>
</feature>
<reference evidence="9" key="1">
    <citation type="journal article" date="2011" name="J. Bacteriol.">
        <title>Genome sequences of eight morphologically diverse alphaproteobacteria.</title>
        <authorList>
            <consortium name="US DOE Joint Genome Institute"/>
            <person name="Brown P.J."/>
            <person name="Kysela D.T."/>
            <person name="Buechlein A."/>
            <person name="Hemmerich C."/>
            <person name="Brun Y.V."/>
        </authorList>
    </citation>
    <scope>NUCLEOTIDE SEQUENCE [LARGE SCALE GENOMIC DNA]</scope>
    <source>
        <strain evidence="9">ATCC 51888 / DSM 1869 / NCIB 11706 / TK 0415</strain>
    </source>
</reference>
<comment type="subcellular location">
    <subcellularLocation>
        <location evidence="6">Cell inner membrane</location>
        <topology evidence="6">Peripheral membrane protein</topology>
        <orientation evidence="6">Cytoplasmic side</orientation>
    </subcellularLocation>
</comment>
<feature type="binding site" evidence="7">
    <location>
        <position position="106"/>
    </location>
    <ligand>
        <name>Mg(2+)</name>
        <dbReference type="ChEBI" id="CHEBI:18420"/>
        <label>1</label>
        <note>catalytic</note>
    </ligand>
</feature>
<evidence type="ECO:0000256" key="2">
    <source>
        <dbReference type="ARBA" id="ARBA00022475"/>
    </source>
</evidence>
<protein>
    <recommendedName>
        <fullName evidence="6">3'(2'),5'-bisphosphate nucleotidase CysQ</fullName>
        <ecNumber evidence="6">3.1.3.7</ecNumber>
    </recommendedName>
    <alternativeName>
        <fullName evidence="6">3'(2'),5-bisphosphonucleoside 3'(2')-phosphohydrolase</fullName>
    </alternativeName>
    <alternativeName>
        <fullName evidence="6">3'-phosphoadenosine 5'-phosphate phosphatase</fullName>
        <shortName evidence="6">PAP phosphatase</shortName>
    </alternativeName>
</protein>
<dbReference type="GO" id="GO:0050427">
    <property type="term" value="P:3'-phosphoadenosine 5'-phosphosulfate metabolic process"/>
    <property type="evidence" value="ECO:0007669"/>
    <property type="project" value="TreeGrafter"/>
</dbReference>
<keyword evidence="5 6" id="KW-0472">Membrane</keyword>
<gene>
    <name evidence="6" type="primary">cysQ</name>
    <name evidence="8" type="ordered locus">Hden_0869</name>
</gene>
<keyword evidence="4 6" id="KW-0378">Hydrolase</keyword>
<dbReference type="HOGENOM" id="CLU_044118_3_0_5"/>
<dbReference type="GO" id="GO:0046854">
    <property type="term" value="P:phosphatidylinositol phosphate biosynthetic process"/>
    <property type="evidence" value="ECO:0007669"/>
    <property type="project" value="InterPro"/>
</dbReference>
<dbReference type="GO" id="GO:0008441">
    <property type="term" value="F:3'(2'),5'-bisphosphate nucleotidase activity"/>
    <property type="evidence" value="ECO:0007669"/>
    <property type="project" value="UniProtKB-UniRule"/>
</dbReference>
<organism evidence="8 9">
    <name type="scientific">Hyphomicrobium denitrificans (strain ATCC 51888 / DSM 1869 / NCIMB 11706 / TK 0415)</name>
    <dbReference type="NCBI Taxonomy" id="582899"/>
    <lineage>
        <taxon>Bacteria</taxon>
        <taxon>Pseudomonadati</taxon>
        <taxon>Pseudomonadota</taxon>
        <taxon>Alphaproteobacteria</taxon>
        <taxon>Hyphomicrobiales</taxon>
        <taxon>Hyphomicrobiaceae</taxon>
        <taxon>Hyphomicrobium</taxon>
    </lineage>
</organism>
<evidence type="ECO:0000256" key="4">
    <source>
        <dbReference type="ARBA" id="ARBA00022801"/>
    </source>
</evidence>
<dbReference type="InterPro" id="IPR000760">
    <property type="entry name" value="Inositol_monophosphatase-like"/>
</dbReference>
<evidence type="ECO:0000256" key="6">
    <source>
        <dbReference type="HAMAP-Rule" id="MF_02095"/>
    </source>
</evidence>
<proteinExistence type="inferred from homology"/>
<dbReference type="Gene3D" id="3.40.190.80">
    <property type="match status" value="1"/>
</dbReference>
<feature type="binding site" evidence="6">
    <location>
        <position position="108"/>
    </location>
    <ligand>
        <name>Mg(2+)</name>
        <dbReference type="ChEBI" id="CHEBI:18420"/>
        <label>1</label>
    </ligand>
</feature>
<evidence type="ECO:0000313" key="9">
    <source>
        <dbReference type="Proteomes" id="UP000002033"/>
    </source>
</evidence>
<dbReference type="GO" id="GO:0005886">
    <property type="term" value="C:plasma membrane"/>
    <property type="evidence" value="ECO:0007669"/>
    <property type="project" value="UniProtKB-SubCell"/>
</dbReference>
<evidence type="ECO:0000256" key="5">
    <source>
        <dbReference type="ARBA" id="ARBA00023136"/>
    </source>
</evidence>
<comment type="catalytic activity">
    <reaction evidence="6">
        <text>adenosine 3',5'-bisphosphate + H2O = AMP + phosphate</text>
        <dbReference type="Rhea" id="RHEA:10040"/>
        <dbReference type="ChEBI" id="CHEBI:15377"/>
        <dbReference type="ChEBI" id="CHEBI:43474"/>
        <dbReference type="ChEBI" id="CHEBI:58343"/>
        <dbReference type="ChEBI" id="CHEBI:456215"/>
        <dbReference type="EC" id="3.1.3.7"/>
    </reaction>
</comment>
<dbReference type="EMBL" id="CP002083">
    <property type="protein sequence ID" value="ADJ22686.1"/>
    <property type="molecule type" value="Genomic_DNA"/>
</dbReference>
<dbReference type="HAMAP" id="MF_02095">
    <property type="entry name" value="CysQ"/>
    <property type="match status" value="1"/>
</dbReference>
<dbReference type="PANTHER" id="PTHR43028:SF5">
    <property type="entry name" value="3'(2'),5'-BISPHOSPHATE NUCLEOTIDASE 1"/>
    <property type="match status" value="1"/>
</dbReference>
<evidence type="ECO:0000313" key="8">
    <source>
        <dbReference type="EMBL" id="ADJ22686.1"/>
    </source>
</evidence>
<dbReference type="PANTHER" id="PTHR43028">
    <property type="entry name" value="3'(2'),5'-BISPHOSPHATE NUCLEOTIDASE 1"/>
    <property type="match status" value="1"/>
</dbReference>
<keyword evidence="2 6" id="KW-1003">Cell membrane</keyword>
<dbReference type="GO" id="GO:0000287">
    <property type="term" value="F:magnesium ion binding"/>
    <property type="evidence" value="ECO:0007669"/>
    <property type="project" value="UniProtKB-UniRule"/>
</dbReference>
<dbReference type="AlphaFoldDB" id="D8JU96"/>
<accession>D8JU96</accession>
<feature type="binding site" evidence="7">
    <location>
        <position position="109"/>
    </location>
    <ligand>
        <name>Mg(2+)</name>
        <dbReference type="ChEBI" id="CHEBI:18420"/>
        <label>1</label>
        <note>catalytic</note>
    </ligand>
</feature>
<evidence type="ECO:0000256" key="3">
    <source>
        <dbReference type="ARBA" id="ARBA00022519"/>
    </source>
</evidence>
<evidence type="ECO:0000256" key="1">
    <source>
        <dbReference type="ARBA" id="ARBA00005289"/>
    </source>
</evidence>
<dbReference type="CDD" id="cd01638">
    <property type="entry name" value="CysQ"/>
    <property type="match status" value="1"/>
</dbReference>
<feature type="binding site" evidence="6">
    <location>
        <position position="106"/>
    </location>
    <ligand>
        <name>Mg(2+)</name>
        <dbReference type="ChEBI" id="CHEBI:18420"/>
        <label>1</label>
    </ligand>
</feature>
<dbReference type="InterPro" id="IPR006240">
    <property type="entry name" value="CysQ"/>
</dbReference>
<comment type="similarity">
    <text evidence="1 6">Belongs to the inositol monophosphatase superfamily. CysQ family.</text>
</comment>
<keyword evidence="9" id="KW-1185">Reference proteome</keyword>
<dbReference type="Gene3D" id="3.30.540.10">
    <property type="entry name" value="Fructose-1,6-Bisphosphatase, subunit A, domain 1"/>
    <property type="match status" value="1"/>
</dbReference>
<keyword evidence="6 7" id="KW-0479">Metal-binding</keyword>
<dbReference type="GO" id="GO:0000103">
    <property type="term" value="P:sulfate assimilation"/>
    <property type="evidence" value="ECO:0007669"/>
    <property type="project" value="TreeGrafter"/>
</dbReference>
<name>D8JU96_HYPDA</name>
<dbReference type="PRINTS" id="PR00377">
    <property type="entry name" value="IMPHPHTASES"/>
</dbReference>
<dbReference type="InterPro" id="IPR020550">
    <property type="entry name" value="Inositol_monophosphatase_CS"/>
</dbReference>
<comment type="cofactor">
    <cofactor evidence="6 7">
        <name>Mg(2+)</name>
        <dbReference type="ChEBI" id="CHEBI:18420"/>
    </cofactor>
</comment>
<feature type="binding site" evidence="6">
    <location>
        <position position="240"/>
    </location>
    <ligand>
        <name>substrate</name>
    </ligand>
</feature>